<evidence type="ECO:0000313" key="3">
    <source>
        <dbReference type="Proteomes" id="UP001603857"/>
    </source>
</evidence>
<protein>
    <submittedName>
        <fullName evidence="2">Uncharacterized protein</fullName>
    </submittedName>
</protein>
<name>A0ABD1LPR7_9FABA</name>
<organism evidence="2 3">
    <name type="scientific">Flemingia macrophylla</name>
    <dbReference type="NCBI Taxonomy" id="520843"/>
    <lineage>
        <taxon>Eukaryota</taxon>
        <taxon>Viridiplantae</taxon>
        <taxon>Streptophyta</taxon>
        <taxon>Embryophyta</taxon>
        <taxon>Tracheophyta</taxon>
        <taxon>Spermatophyta</taxon>
        <taxon>Magnoliopsida</taxon>
        <taxon>eudicotyledons</taxon>
        <taxon>Gunneridae</taxon>
        <taxon>Pentapetalae</taxon>
        <taxon>rosids</taxon>
        <taxon>fabids</taxon>
        <taxon>Fabales</taxon>
        <taxon>Fabaceae</taxon>
        <taxon>Papilionoideae</taxon>
        <taxon>50 kb inversion clade</taxon>
        <taxon>NPAAA clade</taxon>
        <taxon>indigoferoid/millettioid clade</taxon>
        <taxon>Phaseoleae</taxon>
        <taxon>Flemingia</taxon>
    </lineage>
</organism>
<dbReference type="AlphaFoldDB" id="A0ABD1LPR7"/>
<evidence type="ECO:0000256" key="1">
    <source>
        <dbReference type="SAM" id="MobiDB-lite"/>
    </source>
</evidence>
<dbReference type="Proteomes" id="UP001603857">
    <property type="component" value="Unassembled WGS sequence"/>
</dbReference>
<proteinExistence type="predicted"/>
<accession>A0ABD1LPR7</accession>
<feature type="region of interest" description="Disordered" evidence="1">
    <location>
        <begin position="60"/>
        <end position="133"/>
    </location>
</feature>
<feature type="compositionally biased region" description="Acidic residues" evidence="1">
    <location>
        <begin position="97"/>
        <end position="110"/>
    </location>
</feature>
<dbReference type="EMBL" id="JBGMDY010000008">
    <property type="protein sequence ID" value="KAL2325515.1"/>
    <property type="molecule type" value="Genomic_DNA"/>
</dbReference>
<feature type="compositionally biased region" description="Polar residues" evidence="1">
    <location>
        <begin position="66"/>
        <end position="77"/>
    </location>
</feature>
<evidence type="ECO:0000313" key="2">
    <source>
        <dbReference type="EMBL" id="KAL2325515.1"/>
    </source>
</evidence>
<reference evidence="2 3" key="1">
    <citation type="submission" date="2024-08" db="EMBL/GenBank/DDBJ databases">
        <title>Insights into the chromosomal genome structure of Flemingia macrophylla.</title>
        <authorList>
            <person name="Ding Y."/>
            <person name="Zhao Y."/>
            <person name="Bi W."/>
            <person name="Wu M."/>
            <person name="Zhao G."/>
            <person name="Gong Y."/>
            <person name="Li W."/>
            <person name="Zhang P."/>
        </authorList>
    </citation>
    <scope>NUCLEOTIDE SEQUENCE [LARGE SCALE GENOMIC DNA]</scope>
    <source>
        <strain evidence="2">DYQJB</strain>
        <tissue evidence="2">Leaf</tissue>
    </source>
</reference>
<comment type="caution">
    <text evidence="2">The sequence shown here is derived from an EMBL/GenBank/DDBJ whole genome shotgun (WGS) entry which is preliminary data.</text>
</comment>
<sequence>MSQENVQDPASSLKRDAIFFSIALSLSRCPSLCRVVPLSRVVSVVEDSKSLSLASSLGLRRRRLEQPSSGEGASSQKTSKRDKGGSSSKKGKMVQLVEEDSEDLSDDLEGDLSNINFDNSDGEKAEGYAPLTFNEEEDYIWEEMENYEEEDDEN</sequence>
<gene>
    <name evidence="2" type="ORF">Fmac_024573</name>
</gene>
<keyword evidence="3" id="KW-1185">Reference proteome</keyword>